<feature type="region of interest" description="Disordered" evidence="1">
    <location>
        <begin position="1"/>
        <end position="22"/>
    </location>
</feature>
<sequence length="386" mass="42688">MSTNASSSSQPLSQAPAPATAADSPRANSLLLAAFPWDTDSLTEPVLADVFQGSSTLDKLLKHLRIEGADMETGEPATSNTLVSFKKAKKPVKGVKVNNDLAILVCSYRVLDVAAWLLGRQSAVLVPQHPKLPLPKVGFRRITLLNNCQSILLDVRANFRSQDGLETPYAADNIHLSTLKFLCNVEANSSSLQTLWNLQLTAMHLRHLMTMEYTPDSYSIPDVPNDLKDLFFPSEEVSSSLTPAEKAIFTKLAEDYKHAGFRLPLQIALLVSPIMLLSDLKLCSLFWDKAEMIGFSKALGNQKPEIIKRIERMIWMTLFGIAEGSTQPYLGMQYLATALPWSDIENMTNSEIEWFKPDQNLKTALPSTSEVTIVALQWPPKTCLLG</sequence>
<gene>
    <name evidence="2" type="ORF">GALMADRAFT_136982</name>
</gene>
<dbReference type="EMBL" id="KL142373">
    <property type="protein sequence ID" value="KDR79084.1"/>
    <property type="molecule type" value="Genomic_DNA"/>
</dbReference>
<proteinExistence type="predicted"/>
<organism evidence="2 3">
    <name type="scientific">Galerina marginata (strain CBS 339.88)</name>
    <dbReference type="NCBI Taxonomy" id="685588"/>
    <lineage>
        <taxon>Eukaryota</taxon>
        <taxon>Fungi</taxon>
        <taxon>Dikarya</taxon>
        <taxon>Basidiomycota</taxon>
        <taxon>Agaricomycotina</taxon>
        <taxon>Agaricomycetes</taxon>
        <taxon>Agaricomycetidae</taxon>
        <taxon>Agaricales</taxon>
        <taxon>Agaricineae</taxon>
        <taxon>Strophariaceae</taxon>
        <taxon>Galerina</taxon>
    </lineage>
</organism>
<keyword evidence="3" id="KW-1185">Reference proteome</keyword>
<dbReference type="AlphaFoldDB" id="A0A067TGP7"/>
<protein>
    <submittedName>
        <fullName evidence="2">Uncharacterized protein</fullName>
    </submittedName>
</protein>
<dbReference type="Proteomes" id="UP000027222">
    <property type="component" value="Unassembled WGS sequence"/>
</dbReference>
<dbReference type="OrthoDB" id="3064837at2759"/>
<evidence type="ECO:0000313" key="3">
    <source>
        <dbReference type="Proteomes" id="UP000027222"/>
    </source>
</evidence>
<accession>A0A067TGP7</accession>
<reference evidence="3" key="1">
    <citation type="journal article" date="2014" name="Proc. Natl. Acad. Sci. U.S.A.">
        <title>Extensive sampling of basidiomycete genomes demonstrates inadequacy of the white-rot/brown-rot paradigm for wood decay fungi.</title>
        <authorList>
            <person name="Riley R."/>
            <person name="Salamov A.A."/>
            <person name="Brown D.W."/>
            <person name="Nagy L.G."/>
            <person name="Floudas D."/>
            <person name="Held B.W."/>
            <person name="Levasseur A."/>
            <person name="Lombard V."/>
            <person name="Morin E."/>
            <person name="Otillar R."/>
            <person name="Lindquist E.A."/>
            <person name="Sun H."/>
            <person name="LaButti K.M."/>
            <person name="Schmutz J."/>
            <person name="Jabbour D."/>
            <person name="Luo H."/>
            <person name="Baker S.E."/>
            <person name="Pisabarro A.G."/>
            <person name="Walton J.D."/>
            <person name="Blanchette R.A."/>
            <person name="Henrissat B."/>
            <person name="Martin F."/>
            <person name="Cullen D."/>
            <person name="Hibbett D.S."/>
            <person name="Grigoriev I.V."/>
        </authorList>
    </citation>
    <scope>NUCLEOTIDE SEQUENCE [LARGE SCALE GENOMIC DNA]</scope>
    <source>
        <strain evidence="3">CBS 339.88</strain>
    </source>
</reference>
<evidence type="ECO:0000313" key="2">
    <source>
        <dbReference type="EMBL" id="KDR79084.1"/>
    </source>
</evidence>
<name>A0A067TGP7_GALM3</name>
<evidence type="ECO:0000256" key="1">
    <source>
        <dbReference type="SAM" id="MobiDB-lite"/>
    </source>
</evidence>
<dbReference type="HOGENOM" id="CLU_045141_0_0_1"/>